<proteinExistence type="predicted"/>
<dbReference type="RefSeq" id="WP_207420046.1">
    <property type="nucleotide sequence ID" value="NZ_CP061180.1"/>
</dbReference>
<gene>
    <name evidence="1" type="ORF">IAI61_22800</name>
</gene>
<dbReference type="Proteomes" id="UP001518989">
    <property type="component" value="Unassembled WGS sequence"/>
</dbReference>
<evidence type="ECO:0000313" key="2">
    <source>
        <dbReference type="Proteomes" id="UP001518989"/>
    </source>
</evidence>
<keyword evidence="2" id="KW-1185">Reference proteome</keyword>
<name>A0ABS3KY52_9PROT</name>
<sequence length="68" mass="7253">MDALDPAAQASNGALVDDADMTFAQRIEGVIRTIEHLAVAAAHAEEPCARILFSTANLLRVSVPHTLR</sequence>
<reference evidence="1 2" key="1">
    <citation type="submission" date="2020-09" db="EMBL/GenBank/DDBJ databases">
        <title>Roseomonas.</title>
        <authorList>
            <person name="Zhu W."/>
        </authorList>
    </citation>
    <scope>NUCLEOTIDE SEQUENCE [LARGE SCALE GENOMIC DNA]</scope>
    <source>
        <strain evidence="1 2">573</strain>
    </source>
</reference>
<dbReference type="EMBL" id="JACTNG010000024">
    <property type="protein sequence ID" value="MBO1081860.1"/>
    <property type="molecule type" value="Genomic_DNA"/>
</dbReference>
<protein>
    <submittedName>
        <fullName evidence="1">Uncharacterized protein</fullName>
    </submittedName>
</protein>
<evidence type="ECO:0000313" key="1">
    <source>
        <dbReference type="EMBL" id="MBO1081860.1"/>
    </source>
</evidence>
<accession>A0ABS3KY52</accession>
<comment type="caution">
    <text evidence="1">The sequence shown here is derived from an EMBL/GenBank/DDBJ whole genome shotgun (WGS) entry which is preliminary data.</text>
</comment>
<organism evidence="1 2">
    <name type="scientific">Roseomonas haemaphysalidis</name>
    <dbReference type="NCBI Taxonomy" id="2768162"/>
    <lineage>
        <taxon>Bacteria</taxon>
        <taxon>Pseudomonadati</taxon>
        <taxon>Pseudomonadota</taxon>
        <taxon>Alphaproteobacteria</taxon>
        <taxon>Acetobacterales</taxon>
        <taxon>Roseomonadaceae</taxon>
        <taxon>Roseomonas</taxon>
    </lineage>
</organism>